<gene>
    <name evidence="5" type="ORF">I6I53_03870</name>
    <name evidence="6" type="ORF">LSO58_15410</name>
</gene>
<keyword evidence="3 5" id="KW-0808">Transferase</keyword>
<evidence type="ECO:0000313" key="6">
    <source>
        <dbReference type="EMBL" id="UYF75169.1"/>
    </source>
</evidence>
<evidence type="ECO:0000256" key="2">
    <source>
        <dbReference type="ARBA" id="ARBA00022603"/>
    </source>
</evidence>
<reference evidence="5 7" key="1">
    <citation type="submission" date="2021-01" db="EMBL/GenBank/DDBJ databases">
        <title>FDA dAtabase for Regulatory Grade micrObial Sequences (FDA-ARGOS): Supporting development and validation of Infectious Disease Dx tests.</title>
        <authorList>
            <person name="Sproer C."/>
            <person name="Gronow S."/>
            <person name="Severitt S."/>
            <person name="Schroder I."/>
            <person name="Tallon L."/>
            <person name="Sadzewicz L."/>
            <person name="Zhao X."/>
            <person name="Boylan J."/>
            <person name="Ott S."/>
            <person name="Bowen H."/>
            <person name="Vavikolanu K."/>
            <person name="Mehta A."/>
            <person name="Aluvathingal J."/>
            <person name="Nadendla S."/>
            <person name="Lowell S."/>
            <person name="Myers T."/>
            <person name="Yan Y."/>
            <person name="Sichtig H."/>
        </authorList>
    </citation>
    <scope>NUCLEOTIDE SEQUENCE [LARGE SCALE GENOMIC DNA]</scope>
    <source>
        <strain evidence="5 7">FDAARGOS_1096</strain>
    </source>
</reference>
<comment type="similarity">
    <text evidence="1">Belongs to the methyltransferase superfamily.</text>
</comment>
<dbReference type="EMBL" id="CP068176">
    <property type="protein sequence ID" value="QQT86929.1"/>
    <property type="molecule type" value="Genomic_DNA"/>
</dbReference>
<dbReference type="CDD" id="cd02440">
    <property type="entry name" value="AdoMet_MTases"/>
    <property type="match status" value="1"/>
</dbReference>
<sequence>MKDLFSAQSQLYQQARPTYPQAVVQELLKHVPACDFAWDCGAGSGQFTQLLAPYFEQIVATDLSANQLQHAPYFENVSYQVQTAEQARFPAQCFDFISVAQAIHWFDFDAFYAQVKRTLKPNGVFAVLGYGLIQIDHTQLNDAIQYLYRVILKDYWDAERHYVDEQYQTIPFPFKEIAMPDFKIQLAWSSEQLIDYLYTWSAIKHYIQQNDTDPLNRIRALCSSDQSFQIEFPILLRVGTLG</sequence>
<evidence type="ECO:0000313" key="7">
    <source>
        <dbReference type="Proteomes" id="UP000595320"/>
    </source>
</evidence>
<dbReference type="EMBL" id="CP089044">
    <property type="protein sequence ID" value="UYF75169.1"/>
    <property type="molecule type" value="Genomic_DNA"/>
</dbReference>
<dbReference type="PANTHER" id="PTHR44942:SF4">
    <property type="entry name" value="METHYLTRANSFERASE TYPE 11 DOMAIN-CONTAINING PROTEIN"/>
    <property type="match status" value="1"/>
</dbReference>
<evidence type="ECO:0000256" key="3">
    <source>
        <dbReference type="ARBA" id="ARBA00022679"/>
    </source>
</evidence>
<dbReference type="AlphaFoldDB" id="A0A3F3LCF9"/>
<dbReference type="GO" id="GO:0032259">
    <property type="term" value="P:methylation"/>
    <property type="evidence" value="ECO:0007669"/>
    <property type="project" value="UniProtKB-KW"/>
</dbReference>
<feature type="domain" description="Methyltransferase type 11" evidence="4">
    <location>
        <begin position="39"/>
        <end position="126"/>
    </location>
</feature>
<dbReference type="Pfam" id="PF08241">
    <property type="entry name" value="Methyltransf_11"/>
    <property type="match status" value="1"/>
</dbReference>
<evidence type="ECO:0000259" key="4">
    <source>
        <dbReference type="Pfam" id="PF08241"/>
    </source>
</evidence>
<dbReference type="RefSeq" id="WP_004991833.1">
    <property type="nucleotide sequence ID" value="NZ_AP018824.1"/>
</dbReference>
<accession>A0A3F3LCF9</accession>
<dbReference type="SUPFAM" id="SSF53335">
    <property type="entry name" value="S-adenosyl-L-methionine-dependent methyltransferases"/>
    <property type="match status" value="1"/>
</dbReference>
<keyword evidence="2 5" id="KW-0489">Methyltransferase</keyword>
<organism evidence="5 7">
    <name type="scientific">Acinetobacter ursingii</name>
    <dbReference type="NCBI Taxonomy" id="108980"/>
    <lineage>
        <taxon>Bacteria</taxon>
        <taxon>Pseudomonadati</taxon>
        <taxon>Pseudomonadota</taxon>
        <taxon>Gammaproteobacteria</taxon>
        <taxon>Moraxellales</taxon>
        <taxon>Moraxellaceae</taxon>
        <taxon>Acinetobacter</taxon>
    </lineage>
</organism>
<dbReference type="PANTHER" id="PTHR44942">
    <property type="entry name" value="METHYLTRANSF_11 DOMAIN-CONTAINING PROTEIN"/>
    <property type="match status" value="1"/>
</dbReference>
<reference evidence="6" key="2">
    <citation type="journal article" date="2022" name="J Glob Antimicrob Resist">
        <title>Comparative analysis of IMP-4- and OXA-58-containing plasmids of three carbapenemase-producing Acinetobacter ursingii strains in the Netherlands.</title>
        <authorList>
            <person name="Hendrickx A.P.A."/>
            <person name="Schade R.P."/>
            <person name="Landman F."/>
            <person name="Bosch T."/>
            <person name="Schouls L.M."/>
            <person name="van Dijk K."/>
        </authorList>
    </citation>
    <scope>NUCLEOTIDE SEQUENCE</scope>
    <source>
        <strain evidence="6">RIVM_C010761</strain>
    </source>
</reference>
<dbReference type="InterPro" id="IPR013216">
    <property type="entry name" value="Methyltransf_11"/>
</dbReference>
<dbReference type="GO" id="GO:0008757">
    <property type="term" value="F:S-adenosylmethionine-dependent methyltransferase activity"/>
    <property type="evidence" value="ECO:0007669"/>
    <property type="project" value="InterPro"/>
</dbReference>
<dbReference type="Gene3D" id="3.40.50.150">
    <property type="entry name" value="Vaccinia Virus protein VP39"/>
    <property type="match status" value="1"/>
</dbReference>
<dbReference type="Proteomes" id="UP001164081">
    <property type="component" value="Chromosome"/>
</dbReference>
<dbReference type="InterPro" id="IPR029063">
    <property type="entry name" value="SAM-dependent_MTases_sf"/>
</dbReference>
<proteinExistence type="inferred from homology"/>
<dbReference type="InterPro" id="IPR051052">
    <property type="entry name" value="Diverse_substrate_MTase"/>
</dbReference>
<name>A0A3F3LCF9_9GAMM</name>
<dbReference type="Proteomes" id="UP000595320">
    <property type="component" value="Chromosome"/>
</dbReference>
<evidence type="ECO:0000256" key="1">
    <source>
        <dbReference type="ARBA" id="ARBA00008361"/>
    </source>
</evidence>
<evidence type="ECO:0000313" key="5">
    <source>
        <dbReference type="EMBL" id="QQT86929.1"/>
    </source>
</evidence>
<protein>
    <submittedName>
        <fullName evidence="5">Class I SAM-dependent methyltransferase</fullName>
    </submittedName>
</protein>